<dbReference type="AlphaFoldDB" id="A0A227KCJ6"/>
<dbReference type="PIRSF" id="PIRSF002583">
    <property type="entry name" value="Hsp90"/>
    <property type="match status" value="1"/>
</dbReference>
<dbReference type="GeneID" id="78363551"/>
<sequence length="633" mass="71560">MSEQKKETLGFQTEVKQMLHLMVHSLYSNREIFLRELISNASDAIDKLKFEAIKKPELLSQDPHPSIRIGVDETAQTITISDDGIGMTREEVISHLGTIAKSGTKEFFANLSGDQKKDAQLIGQFGVGFYSSFIVADKVTVVTRKAGDPADSATLWESNGEGEFTVENTKRDHFGTDVILHIKSEDRDLVSKFRLRNILTKYSDHISTPILMGKDEYKDDKVVDTGEWEAINQGAALWARPKSEITEDQYKEFYHHVSHDPSDPLTWTHNKVEGKNEYIQLLYVPSAAPFDLWDREHVNGVKLYVKRVFIMDDASQLMPKYLRFIRGVIDSEDLPLNVSREILQQSRDLKTIRDGSTKRVLSMLEDLAASRAADYDKFWALFGNVLKEGMGEDPANRERIQKLLRFVSTATEGKQTATLEGYLARMKTGQNSIYYVTGDTPEAAAKSPLLELFKKKDVEVLLMGGPIDEWLMQFMTEFEGKSFVNISKGDLDLGDLSDKNEKEEKEKLQVEFKPLIDKFKEALGSSVQDVRMTLRLTDSPACIVNDENALNPAFVRMMKMAGQEVPESKPILELNPNNPLVARLQEKNAFSPDWAKLLLEQAQLMEGETLEDPAGFVQRMNTMLVDSMHAKGN</sequence>
<dbReference type="Gene3D" id="3.30.565.10">
    <property type="entry name" value="Histidine kinase-like ATPase, C-terminal domain"/>
    <property type="match status" value="1"/>
</dbReference>
<accession>A0A227KCJ6</accession>
<keyword evidence="7 10" id="KW-0143">Chaperone</keyword>
<dbReference type="SUPFAM" id="SSF110942">
    <property type="entry name" value="HSP90 C-terminal domain"/>
    <property type="match status" value="1"/>
</dbReference>
<feature type="binding site" evidence="11">
    <location>
        <position position="82"/>
    </location>
    <ligand>
        <name>ATP</name>
        <dbReference type="ChEBI" id="CHEBI:30616"/>
    </ligand>
</feature>
<evidence type="ECO:0000256" key="6">
    <source>
        <dbReference type="ARBA" id="ARBA00023016"/>
    </source>
</evidence>
<dbReference type="Pfam" id="PF13589">
    <property type="entry name" value="HATPase_c_3"/>
    <property type="match status" value="1"/>
</dbReference>
<dbReference type="InterPro" id="IPR037196">
    <property type="entry name" value="HSP90_C"/>
</dbReference>
<feature type="binding site" evidence="11">
    <location>
        <position position="101"/>
    </location>
    <ligand>
        <name>ATP</name>
        <dbReference type="ChEBI" id="CHEBI:30616"/>
    </ligand>
</feature>
<feature type="binding site" evidence="11">
    <location>
        <begin position="102"/>
        <end position="103"/>
    </location>
    <ligand>
        <name>ATP</name>
        <dbReference type="ChEBI" id="CHEBI:30616"/>
    </ligand>
</feature>
<feature type="binding site" evidence="11">
    <location>
        <position position="87"/>
    </location>
    <ligand>
        <name>ATP</name>
        <dbReference type="ChEBI" id="CHEBI:30616"/>
    </ligand>
</feature>
<dbReference type="GO" id="GO:0051082">
    <property type="term" value="F:unfolded protein binding"/>
    <property type="evidence" value="ECO:0007669"/>
    <property type="project" value="UniProtKB-UniRule"/>
</dbReference>
<evidence type="ECO:0000313" key="13">
    <source>
        <dbReference type="EMBL" id="OXE44345.1"/>
    </source>
</evidence>
<dbReference type="GO" id="GO:0016887">
    <property type="term" value="F:ATP hydrolysis activity"/>
    <property type="evidence" value="ECO:0007669"/>
    <property type="project" value="InterPro"/>
</dbReference>
<gene>
    <name evidence="10" type="primary">htpG</name>
    <name evidence="13" type="ORF">ADH67_12535</name>
</gene>
<dbReference type="GO" id="GO:0140662">
    <property type="term" value="F:ATP-dependent protein folding chaperone"/>
    <property type="evidence" value="ECO:0007669"/>
    <property type="project" value="InterPro"/>
</dbReference>
<dbReference type="SUPFAM" id="SSF54211">
    <property type="entry name" value="Ribosomal protein S5 domain 2-like"/>
    <property type="match status" value="1"/>
</dbReference>
<dbReference type="Gene3D" id="3.40.50.11260">
    <property type="match status" value="1"/>
</dbReference>
<evidence type="ECO:0000256" key="1">
    <source>
        <dbReference type="ARBA" id="ARBA00004496"/>
    </source>
</evidence>
<feature type="binding site" evidence="11">
    <location>
        <begin position="124"/>
        <end position="129"/>
    </location>
    <ligand>
        <name>ATP</name>
        <dbReference type="ChEBI" id="CHEBI:30616"/>
    </ligand>
</feature>
<comment type="caution">
    <text evidence="13">The sequence shown here is derived from an EMBL/GenBank/DDBJ whole genome shotgun (WGS) entry which is preliminary data.</text>
</comment>
<protein>
    <recommendedName>
        <fullName evidence="9 10">Chaperone protein HtpG</fullName>
    </recommendedName>
    <alternativeName>
        <fullName evidence="10">Heat shock protein HtpG</fullName>
    </alternativeName>
    <alternativeName>
        <fullName evidence="10">High temperature protein G</fullName>
    </alternativeName>
</protein>
<comment type="similarity">
    <text evidence="2 10">Belongs to the heat shock protein 90 family.</text>
</comment>
<dbReference type="RefSeq" id="WP_066591679.1">
    <property type="nucleotide sequence ID" value="NZ_CAJTBZ010000029.1"/>
</dbReference>
<dbReference type="InterPro" id="IPR001404">
    <property type="entry name" value="Hsp90_fam"/>
</dbReference>
<dbReference type="GO" id="GO:0005737">
    <property type="term" value="C:cytoplasm"/>
    <property type="evidence" value="ECO:0007669"/>
    <property type="project" value="UniProtKB-SubCell"/>
</dbReference>
<dbReference type="SMART" id="SM00387">
    <property type="entry name" value="HATPase_c"/>
    <property type="match status" value="1"/>
</dbReference>
<dbReference type="SUPFAM" id="SSF55874">
    <property type="entry name" value="ATPase domain of HSP90 chaperone/DNA topoisomerase II/histidine kinase"/>
    <property type="match status" value="1"/>
</dbReference>
<dbReference type="FunFam" id="3.30.565.10:FF:000009">
    <property type="entry name" value="Molecular chaperone HtpG"/>
    <property type="match status" value="1"/>
</dbReference>
<dbReference type="PANTHER" id="PTHR11528">
    <property type="entry name" value="HEAT SHOCK PROTEIN 90 FAMILY MEMBER"/>
    <property type="match status" value="1"/>
</dbReference>
<keyword evidence="6 10" id="KW-0346">Stress response</keyword>
<evidence type="ECO:0000256" key="9">
    <source>
        <dbReference type="ARBA" id="ARBA00070675"/>
    </source>
</evidence>
<keyword evidence="3 10" id="KW-0963">Cytoplasm</keyword>
<evidence type="ECO:0000256" key="7">
    <source>
        <dbReference type="ARBA" id="ARBA00023186"/>
    </source>
</evidence>
<proteinExistence type="inferred from homology"/>
<dbReference type="Pfam" id="PF00183">
    <property type="entry name" value="HSP90"/>
    <property type="match status" value="1"/>
</dbReference>
<organism evidence="13 14">
    <name type="scientific">Turicimonas muris</name>
    <dbReference type="NCBI Taxonomy" id="1796652"/>
    <lineage>
        <taxon>Bacteria</taxon>
        <taxon>Pseudomonadati</taxon>
        <taxon>Pseudomonadota</taxon>
        <taxon>Betaproteobacteria</taxon>
        <taxon>Burkholderiales</taxon>
        <taxon>Sutterellaceae</taxon>
        <taxon>Turicimonas</taxon>
    </lineage>
</organism>
<reference evidence="14" key="1">
    <citation type="submission" date="2017-05" db="EMBL/GenBank/DDBJ databases">
        <title>Improved OligoMM genomes.</title>
        <authorList>
            <person name="Garzetti D."/>
        </authorList>
    </citation>
    <scope>NUCLEOTIDE SEQUENCE [LARGE SCALE GENOMIC DNA]</scope>
    <source>
        <strain evidence="14">YL45</strain>
    </source>
</reference>
<feature type="binding site" evidence="11">
    <location>
        <position position="36"/>
    </location>
    <ligand>
        <name>ATP</name>
        <dbReference type="ChEBI" id="CHEBI:30616"/>
    </ligand>
</feature>
<feature type="binding site" evidence="11">
    <location>
        <position position="40"/>
    </location>
    <ligand>
        <name>ATP</name>
        <dbReference type="ChEBI" id="CHEBI:30616"/>
    </ligand>
</feature>
<feature type="region of interest" description="C" evidence="10">
    <location>
        <begin position="557"/>
        <end position="633"/>
    </location>
</feature>
<dbReference type="NCBIfam" id="NF003555">
    <property type="entry name" value="PRK05218.1"/>
    <property type="match status" value="1"/>
</dbReference>
<evidence type="ECO:0000256" key="8">
    <source>
        <dbReference type="ARBA" id="ARBA00058590"/>
    </source>
</evidence>
<evidence type="ECO:0000256" key="4">
    <source>
        <dbReference type="ARBA" id="ARBA00022741"/>
    </source>
</evidence>
<keyword evidence="5 10" id="KW-0067">ATP-binding</keyword>
<dbReference type="GO" id="GO:0005524">
    <property type="term" value="F:ATP binding"/>
    <property type="evidence" value="ECO:0007669"/>
    <property type="project" value="UniProtKB-UniRule"/>
</dbReference>
<feature type="region of interest" description="A; substrate-binding" evidence="10">
    <location>
        <begin position="1"/>
        <end position="340"/>
    </location>
</feature>
<dbReference type="FunFam" id="3.30.230.80:FF:000002">
    <property type="entry name" value="Molecular chaperone HtpG"/>
    <property type="match status" value="1"/>
</dbReference>
<evidence type="ECO:0000256" key="11">
    <source>
        <dbReference type="PIRSR" id="PIRSR002583-1"/>
    </source>
</evidence>
<dbReference type="EMBL" id="NHMP01000013">
    <property type="protein sequence ID" value="OXE44345.1"/>
    <property type="molecule type" value="Genomic_DNA"/>
</dbReference>
<dbReference type="Gene3D" id="1.20.120.790">
    <property type="entry name" value="Heat shock protein 90, C-terminal domain"/>
    <property type="match status" value="1"/>
</dbReference>
<comment type="subcellular location">
    <subcellularLocation>
        <location evidence="1 10">Cytoplasm</location>
    </subcellularLocation>
</comment>
<evidence type="ECO:0000259" key="12">
    <source>
        <dbReference type="SMART" id="SM00387"/>
    </source>
</evidence>
<feature type="domain" description="Histidine kinase/HSP90-like ATPase" evidence="12">
    <location>
        <begin position="29"/>
        <end position="186"/>
    </location>
</feature>
<dbReference type="InterPro" id="IPR020568">
    <property type="entry name" value="Ribosomal_Su5_D2-typ_SF"/>
</dbReference>
<dbReference type="PROSITE" id="PS00298">
    <property type="entry name" value="HSP90"/>
    <property type="match status" value="1"/>
</dbReference>
<evidence type="ECO:0000256" key="2">
    <source>
        <dbReference type="ARBA" id="ARBA00008239"/>
    </source>
</evidence>
<dbReference type="InterPro" id="IPR036890">
    <property type="entry name" value="HATPase_C_sf"/>
</dbReference>
<feature type="binding site" evidence="11">
    <location>
        <position position="340"/>
    </location>
    <ligand>
        <name>ATP</name>
        <dbReference type="ChEBI" id="CHEBI:30616"/>
    </ligand>
</feature>
<evidence type="ECO:0000256" key="3">
    <source>
        <dbReference type="ARBA" id="ARBA00022490"/>
    </source>
</evidence>
<dbReference type="InterPro" id="IPR003594">
    <property type="entry name" value="HATPase_dom"/>
</dbReference>
<comment type="subunit">
    <text evidence="10">Homodimer.</text>
</comment>
<feature type="binding site" evidence="11">
    <location>
        <position position="176"/>
    </location>
    <ligand>
        <name>ATP</name>
        <dbReference type="ChEBI" id="CHEBI:30616"/>
    </ligand>
</feature>
<dbReference type="Gene3D" id="3.30.230.80">
    <property type="match status" value="1"/>
</dbReference>
<dbReference type="CDD" id="cd16927">
    <property type="entry name" value="HATPase_Hsp90-like"/>
    <property type="match status" value="1"/>
</dbReference>
<comment type="function">
    <text evidence="8 10">Molecular chaperone. Has ATPase activity.</text>
</comment>
<name>A0A227KCJ6_9BURK</name>
<feature type="region of interest" description="B" evidence="10">
    <location>
        <begin position="341"/>
        <end position="556"/>
    </location>
</feature>
<evidence type="ECO:0000256" key="10">
    <source>
        <dbReference type="HAMAP-Rule" id="MF_00505"/>
    </source>
</evidence>
<dbReference type="InterPro" id="IPR020575">
    <property type="entry name" value="Hsp90_N"/>
</dbReference>
<dbReference type="InterPro" id="IPR019805">
    <property type="entry name" value="Heat_shock_protein_90_CS"/>
</dbReference>
<dbReference type="HAMAP" id="MF_00505">
    <property type="entry name" value="HSP90"/>
    <property type="match status" value="1"/>
</dbReference>
<keyword evidence="4 10" id="KW-0547">Nucleotide-binding</keyword>
<dbReference type="Proteomes" id="UP000214610">
    <property type="component" value="Unassembled WGS sequence"/>
</dbReference>
<evidence type="ECO:0000256" key="5">
    <source>
        <dbReference type="ARBA" id="ARBA00022840"/>
    </source>
</evidence>
<keyword evidence="14" id="KW-1185">Reference proteome</keyword>
<dbReference type="PRINTS" id="PR00775">
    <property type="entry name" value="HEATSHOCK90"/>
</dbReference>
<evidence type="ECO:0000313" key="14">
    <source>
        <dbReference type="Proteomes" id="UP000214610"/>
    </source>
</evidence>